<proteinExistence type="predicted"/>
<evidence type="ECO:0000313" key="3">
    <source>
        <dbReference type="Proteomes" id="UP000467700"/>
    </source>
</evidence>
<reference evidence="2 3" key="1">
    <citation type="submission" date="2020-01" db="EMBL/GenBank/DDBJ databases">
        <authorList>
            <person name="Gupta K D."/>
        </authorList>
    </citation>
    <scope>NUCLEOTIDE SEQUENCE [LARGE SCALE GENOMIC DNA]</scope>
</reference>
<dbReference type="AlphaFoldDB" id="A0A8S0X8F9"/>
<organism evidence="2 3">
    <name type="scientific">Cyclocybe aegerita</name>
    <name type="common">Black poplar mushroom</name>
    <name type="synonym">Agrocybe aegerita</name>
    <dbReference type="NCBI Taxonomy" id="1973307"/>
    <lineage>
        <taxon>Eukaryota</taxon>
        <taxon>Fungi</taxon>
        <taxon>Dikarya</taxon>
        <taxon>Basidiomycota</taxon>
        <taxon>Agaricomycotina</taxon>
        <taxon>Agaricomycetes</taxon>
        <taxon>Agaricomycetidae</taxon>
        <taxon>Agaricales</taxon>
        <taxon>Agaricineae</taxon>
        <taxon>Bolbitiaceae</taxon>
        <taxon>Cyclocybe</taxon>
    </lineage>
</organism>
<keyword evidence="3" id="KW-1185">Reference proteome</keyword>
<dbReference type="EMBL" id="CACVBS010000090">
    <property type="protein sequence ID" value="CAA7270392.1"/>
    <property type="molecule type" value="Genomic_DNA"/>
</dbReference>
<comment type="caution">
    <text evidence="2">The sequence shown here is derived from an EMBL/GenBank/DDBJ whole genome shotgun (WGS) entry which is preliminary data.</text>
</comment>
<sequence>MSLVQDPPIKQLCTKCHSFQPLDNFKKSRDGFNKTCITCGAKHSERYRKQKKRIADEDKENEGGGNSEGGDLEQGEEESDEVLCRELGHVSLEEFLDQILEALSLHSFAAVINIDEGISGTHREKADKILEKIWDAMDYRFVYNHQYVHKQTPSSRISYHYAQNSCCQNDPKKERGENVKERDKGSMPTFACDGWFHVTIYDDKDIALIKYKHMGDHIPYCNIDLPASVLKLINKNPELNATQLWNIILKDFPRPNFTQKQVYHAWRKGDNAKYRFNNNHLKSAELLLEDAKKMKGLYRIEPISLPKCDSFQVIAFSLPELLTQWGGKIKETVLDSAFGYLLIQRDKDVEEGVQQEYIEELLNHFKKKWKIRPLFTITDKNIAEIKAFLRKFPDAKHQLCFWHCLRAIKTRLLTLHHCPKFYDVKEARKEFLFIDKSFVPLAQAEKILPNPAQQIASKQIPRVSIRMGSVLMNTAPIPAPPATAPSAPVPEASSGTRQVLFRFDGADIQSVDIPSNIFDQVDAINDCSRIVKMLMITNSRKERQRLLTELMCSARPSIASSSYTCLPNTSVNILHFLSVLKGHGTPLRSEIMPSLLCTPSAISMVSPRFGDISGHYILRLRTTMSVENFWKQLKHNFIPTTTHPRLDHLVWILIYRVTPAYIARMDTLNDNY</sequence>
<dbReference type="Proteomes" id="UP000467700">
    <property type="component" value="Unassembled WGS sequence"/>
</dbReference>
<name>A0A8S0X8F9_CYCAE</name>
<protein>
    <recommendedName>
        <fullName evidence="4">MULE transposase domain-containing protein</fullName>
    </recommendedName>
</protein>
<evidence type="ECO:0000256" key="1">
    <source>
        <dbReference type="SAM" id="MobiDB-lite"/>
    </source>
</evidence>
<accession>A0A8S0X8F9</accession>
<feature type="region of interest" description="Disordered" evidence="1">
    <location>
        <begin position="47"/>
        <end position="78"/>
    </location>
</feature>
<evidence type="ECO:0008006" key="4">
    <source>
        <dbReference type="Google" id="ProtNLM"/>
    </source>
</evidence>
<evidence type="ECO:0000313" key="2">
    <source>
        <dbReference type="EMBL" id="CAA7270392.1"/>
    </source>
</evidence>
<dbReference type="OrthoDB" id="2437251at2759"/>
<gene>
    <name evidence="2" type="ORF">AAE3_LOCUS12764</name>
</gene>